<keyword evidence="4" id="KW-1185">Reference proteome</keyword>
<dbReference type="Pfam" id="PF14257">
    <property type="entry name" value="DUF4349"/>
    <property type="match status" value="1"/>
</dbReference>
<feature type="transmembrane region" description="Helical" evidence="1">
    <location>
        <begin position="249"/>
        <end position="270"/>
    </location>
</feature>
<evidence type="ECO:0000313" key="4">
    <source>
        <dbReference type="Proteomes" id="UP000278351"/>
    </source>
</evidence>
<protein>
    <submittedName>
        <fullName evidence="3">DUF4349 domain-containing protein</fullName>
    </submittedName>
</protein>
<dbReference type="OrthoDB" id="658163at2"/>
<gene>
    <name evidence="3" type="ORF">EGT74_15650</name>
</gene>
<evidence type="ECO:0000259" key="2">
    <source>
        <dbReference type="Pfam" id="PF14257"/>
    </source>
</evidence>
<reference evidence="3 4" key="1">
    <citation type="submission" date="2018-11" db="EMBL/GenBank/DDBJ databases">
        <title>Chitinophaga lutea sp.nov., isolate from arsenic contaminated soil.</title>
        <authorList>
            <person name="Zong Y."/>
        </authorList>
    </citation>
    <scope>NUCLEOTIDE SEQUENCE [LARGE SCALE GENOMIC DNA]</scope>
    <source>
        <strain evidence="3 4">ZY74</strain>
    </source>
</reference>
<dbReference type="EMBL" id="RPDH01000002">
    <property type="protein sequence ID" value="RPE08479.1"/>
    <property type="molecule type" value="Genomic_DNA"/>
</dbReference>
<keyword evidence="1" id="KW-0812">Transmembrane</keyword>
<comment type="caution">
    <text evidence="3">The sequence shown here is derived from an EMBL/GenBank/DDBJ whole genome shotgun (WGS) entry which is preliminary data.</text>
</comment>
<dbReference type="PROSITE" id="PS51257">
    <property type="entry name" value="PROKAR_LIPOPROTEIN"/>
    <property type="match status" value="1"/>
</dbReference>
<proteinExistence type="predicted"/>
<accession>A0A3N4PP82</accession>
<dbReference type="AlphaFoldDB" id="A0A3N4PP82"/>
<keyword evidence="1" id="KW-0472">Membrane</keyword>
<organism evidence="3 4">
    <name type="scientific">Chitinophaga lutea</name>
    <dbReference type="NCBI Taxonomy" id="2488634"/>
    <lineage>
        <taxon>Bacteria</taxon>
        <taxon>Pseudomonadati</taxon>
        <taxon>Bacteroidota</taxon>
        <taxon>Chitinophagia</taxon>
        <taxon>Chitinophagales</taxon>
        <taxon>Chitinophagaceae</taxon>
        <taxon>Chitinophaga</taxon>
    </lineage>
</organism>
<dbReference type="InterPro" id="IPR025645">
    <property type="entry name" value="DUF4349"/>
</dbReference>
<dbReference type="Proteomes" id="UP000278351">
    <property type="component" value="Unassembled WGS sequence"/>
</dbReference>
<name>A0A3N4PP82_9BACT</name>
<keyword evidence="1" id="KW-1133">Transmembrane helix</keyword>
<evidence type="ECO:0000256" key="1">
    <source>
        <dbReference type="SAM" id="Phobius"/>
    </source>
</evidence>
<evidence type="ECO:0000313" key="3">
    <source>
        <dbReference type="EMBL" id="RPE08479.1"/>
    </source>
</evidence>
<dbReference type="RefSeq" id="WP_123847482.1">
    <property type="nucleotide sequence ID" value="NZ_RPDH01000002.1"/>
</dbReference>
<feature type="domain" description="DUF4349" evidence="2">
    <location>
        <begin position="41"/>
        <end position="271"/>
    </location>
</feature>
<sequence length="286" mass="32515">MRRPSIYWVAIPLVTLFACGQQYNREATTVQEVTPLQSEARKRIKTADLRCRVTDVFKATAALEKMVYGVEGVVTESTLENEVLAQHTLPYSADSVKQVKRYTPVASLTLRVPSAHLDSVVTTLTSMAAFIEHRRLKDQDVSLEYERNAMKNEVLAQQQETRETTHTKMNKELEVTQYQHNKTNEYVDRAINNLSILENTAFSTITVQLFQPEVADVQVIANPEHLSRAGFGTASVNALRTGVEVFRGLALFILQIWPLWIIAIIGWVLYRKYSRKWATKKTTQAL</sequence>